<dbReference type="Gramene" id="PVH65572">
    <property type="protein sequence ID" value="PVH65572"/>
    <property type="gene ID" value="PAHAL_1G026300"/>
</dbReference>
<gene>
    <name evidence="1" type="ORF">PAHAL_1G026300</name>
</gene>
<dbReference type="AlphaFoldDB" id="A0A2T8KTW9"/>
<reference evidence="1" key="1">
    <citation type="submission" date="2018-04" db="EMBL/GenBank/DDBJ databases">
        <title>WGS assembly of Panicum hallii.</title>
        <authorList>
            <person name="Lovell J."/>
            <person name="Jenkins J."/>
            <person name="Lowry D."/>
            <person name="Mamidi S."/>
            <person name="Sreedasyam A."/>
            <person name="Weng X."/>
            <person name="Barry K."/>
            <person name="Bonette J."/>
            <person name="Campitelli B."/>
            <person name="Daum C."/>
            <person name="Gordon S."/>
            <person name="Gould B."/>
            <person name="Lipzen A."/>
            <person name="Macqueen A."/>
            <person name="Palacio-Mejia J."/>
            <person name="Plott C."/>
            <person name="Shakirov E."/>
            <person name="Shu S."/>
            <person name="Yoshinaga Y."/>
            <person name="Zane M."/>
            <person name="Rokhsar D."/>
            <person name="Grimwood J."/>
            <person name="Schmutz J."/>
            <person name="Juenger T."/>
        </authorList>
    </citation>
    <scope>NUCLEOTIDE SEQUENCE [LARGE SCALE GENOMIC DNA]</scope>
    <source>
        <strain evidence="1">FIL2</strain>
    </source>
</reference>
<sequence length="69" mass="7706">MNQAIVVTSTDTQKFQIPPKKSLVVVLNTAKVILNHVLPTNPEIRGSCFSRMQRADCCRNTLTLLLKIP</sequence>
<dbReference type="EMBL" id="CM008046">
    <property type="protein sequence ID" value="PVH65572.1"/>
    <property type="molecule type" value="Genomic_DNA"/>
</dbReference>
<evidence type="ECO:0000313" key="1">
    <source>
        <dbReference type="EMBL" id="PVH65572.1"/>
    </source>
</evidence>
<protein>
    <submittedName>
        <fullName evidence="1">Uncharacterized protein</fullName>
    </submittedName>
</protein>
<accession>A0A2T8KTW9</accession>
<proteinExistence type="predicted"/>
<organism evidence="1">
    <name type="scientific">Panicum hallii</name>
    <dbReference type="NCBI Taxonomy" id="206008"/>
    <lineage>
        <taxon>Eukaryota</taxon>
        <taxon>Viridiplantae</taxon>
        <taxon>Streptophyta</taxon>
        <taxon>Embryophyta</taxon>
        <taxon>Tracheophyta</taxon>
        <taxon>Spermatophyta</taxon>
        <taxon>Magnoliopsida</taxon>
        <taxon>Liliopsida</taxon>
        <taxon>Poales</taxon>
        <taxon>Poaceae</taxon>
        <taxon>PACMAD clade</taxon>
        <taxon>Panicoideae</taxon>
        <taxon>Panicodae</taxon>
        <taxon>Paniceae</taxon>
        <taxon>Panicinae</taxon>
        <taxon>Panicum</taxon>
        <taxon>Panicum sect. Panicum</taxon>
    </lineage>
</organism>
<dbReference type="Proteomes" id="UP000243499">
    <property type="component" value="Chromosome 1"/>
</dbReference>
<name>A0A2T8KTW9_9POAL</name>